<dbReference type="PANTHER" id="PTHR31238">
    <property type="entry name" value="GERMIN-LIKE PROTEIN SUBFAMILY 3 MEMBER 3"/>
    <property type="match status" value="1"/>
</dbReference>
<sequence>MISTSSVLYSKNLTAGEMFVVPRGLMHFQMNVGDETALIYTAFNSHLPGTASVSSNLFGSKPSLPDDVLMKAFQVNKTVIDQINSKFG</sequence>
<dbReference type="InterPro" id="IPR006045">
    <property type="entry name" value="Cupin_1"/>
</dbReference>
<protein>
    <recommendedName>
        <fullName evidence="8">Germin-like protein</fullName>
    </recommendedName>
</protein>
<accession>A0A8X8ZPA7</accession>
<evidence type="ECO:0000313" key="11">
    <source>
        <dbReference type="Proteomes" id="UP000298416"/>
    </source>
</evidence>
<proteinExistence type="inferred from homology"/>
<dbReference type="Pfam" id="PF00190">
    <property type="entry name" value="Cupin_1"/>
    <property type="match status" value="1"/>
</dbReference>
<evidence type="ECO:0000259" key="9">
    <source>
        <dbReference type="Pfam" id="PF00190"/>
    </source>
</evidence>
<keyword evidence="6 7" id="KW-0464">Manganese</keyword>
<keyword evidence="5 7" id="KW-0479">Metal-binding</keyword>
<dbReference type="InterPro" id="IPR011051">
    <property type="entry name" value="RmlC_Cupin_sf"/>
</dbReference>
<keyword evidence="11" id="KW-1185">Reference proteome</keyword>
<feature type="binding site" evidence="7">
    <location>
        <position position="27"/>
    </location>
    <ligand>
        <name>Mn(2+)</name>
        <dbReference type="ChEBI" id="CHEBI:29035"/>
    </ligand>
</feature>
<evidence type="ECO:0000256" key="6">
    <source>
        <dbReference type="ARBA" id="ARBA00023211"/>
    </source>
</evidence>
<evidence type="ECO:0000313" key="10">
    <source>
        <dbReference type="EMBL" id="KAG6412907.1"/>
    </source>
</evidence>
<evidence type="ECO:0000256" key="1">
    <source>
        <dbReference type="ARBA" id="ARBA00004271"/>
    </source>
</evidence>
<comment type="subcellular location">
    <subcellularLocation>
        <location evidence="1 8">Secreted</location>
        <location evidence="1 8">Extracellular space</location>
        <location evidence="1 8">Apoplast</location>
    </subcellularLocation>
</comment>
<organism evidence="10">
    <name type="scientific">Salvia splendens</name>
    <name type="common">Scarlet sage</name>
    <dbReference type="NCBI Taxonomy" id="180675"/>
    <lineage>
        <taxon>Eukaryota</taxon>
        <taxon>Viridiplantae</taxon>
        <taxon>Streptophyta</taxon>
        <taxon>Embryophyta</taxon>
        <taxon>Tracheophyta</taxon>
        <taxon>Spermatophyta</taxon>
        <taxon>Magnoliopsida</taxon>
        <taxon>eudicotyledons</taxon>
        <taxon>Gunneridae</taxon>
        <taxon>Pentapetalae</taxon>
        <taxon>asterids</taxon>
        <taxon>lamiids</taxon>
        <taxon>Lamiales</taxon>
        <taxon>Lamiaceae</taxon>
        <taxon>Nepetoideae</taxon>
        <taxon>Mentheae</taxon>
        <taxon>Salviinae</taxon>
        <taxon>Salvia</taxon>
        <taxon>Salvia subgen. Calosphace</taxon>
        <taxon>core Calosphace</taxon>
    </lineage>
</organism>
<gene>
    <name evidence="10" type="ORF">SASPL_125602</name>
</gene>
<dbReference type="Proteomes" id="UP000298416">
    <property type="component" value="Unassembled WGS sequence"/>
</dbReference>
<evidence type="ECO:0000256" key="7">
    <source>
        <dbReference type="PIRSR" id="PIRSR601929-2"/>
    </source>
</evidence>
<keyword evidence="3 8" id="KW-0052">Apoplast</keyword>
<dbReference type="GO" id="GO:0030145">
    <property type="term" value="F:manganese ion binding"/>
    <property type="evidence" value="ECO:0007669"/>
    <property type="project" value="UniProtKB-UniRule"/>
</dbReference>
<dbReference type="SUPFAM" id="SSF51182">
    <property type="entry name" value="RmlC-like cupins"/>
    <property type="match status" value="1"/>
</dbReference>
<evidence type="ECO:0000256" key="3">
    <source>
        <dbReference type="ARBA" id="ARBA00022523"/>
    </source>
</evidence>
<keyword evidence="4 8" id="KW-0964">Secreted</keyword>
<dbReference type="AlphaFoldDB" id="A0A8X8ZPA7"/>
<reference evidence="10" key="2">
    <citation type="submission" date="2020-08" db="EMBL/GenBank/DDBJ databases">
        <title>Plant Genome Project.</title>
        <authorList>
            <person name="Zhang R.-G."/>
        </authorList>
    </citation>
    <scope>NUCLEOTIDE SEQUENCE</scope>
    <source>
        <strain evidence="10">Huo1</strain>
        <tissue evidence="10">Leaf</tissue>
    </source>
</reference>
<dbReference type="EMBL" id="PNBA02000009">
    <property type="protein sequence ID" value="KAG6412907.1"/>
    <property type="molecule type" value="Genomic_DNA"/>
</dbReference>
<name>A0A8X8ZPA7_SALSN</name>
<dbReference type="InterPro" id="IPR014710">
    <property type="entry name" value="RmlC-like_jellyroll"/>
</dbReference>
<comment type="caution">
    <text evidence="10">The sequence shown here is derived from an EMBL/GenBank/DDBJ whole genome shotgun (WGS) entry which is preliminary data.</text>
</comment>
<comment type="similarity">
    <text evidence="2 8">Belongs to the germin family.</text>
</comment>
<feature type="domain" description="Cupin type-1" evidence="9">
    <location>
        <begin position="7"/>
        <end position="79"/>
    </location>
</feature>
<dbReference type="InterPro" id="IPR001929">
    <property type="entry name" value="Germin"/>
</dbReference>
<evidence type="ECO:0000256" key="5">
    <source>
        <dbReference type="ARBA" id="ARBA00022723"/>
    </source>
</evidence>
<evidence type="ECO:0000256" key="8">
    <source>
        <dbReference type="RuleBase" id="RU366015"/>
    </source>
</evidence>
<dbReference type="GO" id="GO:0048046">
    <property type="term" value="C:apoplast"/>
    <property type="evidence" value="ECO:0007669"/>
    <property type="project" value="UniProtKB-SubCell"/>
</dbReference>
<dbReference type="Gene3D" id="2.60.120.10">
    <property type="entry name" value="Jelly Rolls"/>
    <property type="match status" value="1"/>
</dbReference>
<evidence type="ECO:0000256" key="2">
    <source>
        <dbReference type="ARBA" id="ARBA00007456"/>
    </source>
</evidence>
<evidence type="ECO:0000256" key="4">
    <source>
        <dbReference type="ARBA" id="ARBA00022525"/>
    </source>
</evidence>
<dbReference type="PRINTS" id="PR00325">
    <property type="entry name" value="GERMIN"/>
</dbReference>
<reference evidence="10" key="1">
    <citation type="submission" date="2018-01" db="EMBL/GenBank/DDBJ databases">
        <authorList>
            <person name="Mao J.F."/>
        </authorList>
    </citation>
    <scope>NUCLEOTIDE SEQUENCE</scope>
    <source>
        <strain evidence="10">Huo1</strain>
        <tissue evidence="10">Leaf</tissue>
    </source>
</reference>